<dbReference type="AlphaFoldDB" id="A0A8E6EX40"/>
<feature type="domain" description="HD-GYP" evidence="1">
    <location>
        <begin position="183"/>
        <end position="381"/>
    </location>
</feature>
<evidence type="ECO:0000313" key="2">
    <source>
        <dbReference type="EMBL" id="QVL34675.1"/>
    </source>
</evidence>
<dbReference type="PROSITE" id="PS51832">
    <property type="entry name" value="HD_GYP"/>
    <property type="match status" value="1"/>
</dbReference>
<reference evidence="2" key="1">
    <citation type="submission" date="2021-05" db="EMBL/GenBank/DDBJ databases">
        <title>Complete genome sequence of the cellulolytic planctomycete Telmatocola sphagniphila SP2T and characterization of the first cellulase from planctomycetes.</title>
        <authorList>
            <person name="Rakitin A.L."/>
            <person name="Beletsky A.V."/>
            <person name="Naumoff D.G."/>
            <person name="Kulichevskaya I.S."/>
            <person name="Mardanov A.V."/>
            <person name="Ravin N.V."/>
            <person name="Dedysh S.N."/>
        </authorList>
    </citation>
    <scope>NUCLEOTIDE SEQUENCE</scope>
    <source>
        <strain evidence="2">SP2T</strain>
    </source>
</reference>
<accession>A0A8E6EX40</accession>
<dbReference type="RefSeq" id="WP_213499891.1">
    <property type="nucleotide sequence ID" value="NZ_CP074694.1"/>
</dbReference>
<dbReference type="InterPro" id="IPR003607">
    <property type="entry name" value="HD/PDEase_dom"/>
</dbReference>
<dbReference type="Proteomes" id="UP000676194">
    <property type="component" value="Chromosome"/>
</dbReference>
<keyword evidence="3" id="KW-1185">Reference proteome</keyword>
<evidence type="ECO:0000313" key="3">
    <source>
        <dbReference type="Proteomes" id="UP000676194"/>
    </source>
</evidence>
<dbReference type="PANTHER" id="PTHR43155:SF2">
    <property type="entry name" value="CYCLIC DI-GMP PHOSPHODIESTERASE PA4108"/>
    <property type="match status" value="1"/>
</dbReference>
<dbReference type="PANTHER" id="PTHR43155">
    <property type="entry name" value="CYCLIC DI-GMP PHOSPHODIESTERASE PA4108-RELATED"/>
    <property type="match status" value="1"/>
</dbReference>
<dbReference type="CDD" id="cd00077">
    <property type="entry name" value="HDc"/>
    <property type="match status" value="1"/>
</dbReference>
<dbReference type="InterPro" id="IPR037522">
    <property type="entry name" value="HD_GYP_dom"/>
</dbReference>
<protein>
    <submittedName>
        <fullName evidence="2">HD domain-containing protein</fullName>
    </submittedName>
</protein>
<dbReference type="Gene3D" id="1.10.3210.10">
    <property type="entry name" value="Hypothetical protein af1432"/>
    <property type="match status" value="1"/>
</dbReference>
<dbReference type="KEGG" id="tsph:KIH39_12430"/>
<dbReference type="Pfam" id="PF13487">
    <property type="entry name" value="HD_5"/>
    <property type="match status" value="1"/>
</dbReference>
<dbReference type="EMBL" id="CP074694">
    <property type="protein sequence ID" value="QVL34675.1"/>
    <property type="molecule type" value="Genomic_DNA"/>
</dbReference>
<evidence type="ECO:0000259" key="1">
    <source>
        <dbReference type="PROSITE" id="PS51832"/>
    </source>
</evidence>
<gene>
    <name evidence="2" type="ORF">KIH39_12430</name>
</gene>
<sequence length="451" mass="51147">MTDTRALLNRISAFRQRLEQMPRLLPDRSSLRSELPEYPVAESAPDEKPEVPGRLGTRARQALDEARGLVTELRKLTQHALLDSPQPFIEREELLEHHRETTALLNGAIRMIRYLPEPPDEQWLWCESLEASLNAVRYRLAVWKACLDRLGSERLLLHNVAVLLNDIHHTQTIEPDRFSALVDLFLQESTSTSLTWLEVSSEDPASFIARHTILRCRVLRRMASKQDPEFLRKLLAAGLLCDVAMLRLPAGLLSKSDSLSVEDRQLIESHPLRSAEMIRKSLPYLTEVAEIVTEHHERDNGTGYPNSWKKEQLKAESRWLAIADQYSALIEDRPYRPGCDPRTAVTDLLLQMEQGIFDSRLASALLEIGLYPIGSAVELSDGSLAVVLGHPRIENQLAKPLIGVLTDDEGRFYPTLKILDLISSPGCSIVRTLPKAERRKKLSRQHLDWAL</sequence>
<proteinExistence type="predicted"/>
<name>A0A8E6EX40_9BACT</name>
<dbReference type="SUPFAM" id="SSF109604">
    <property type="entry name" value="HD-domain/PDEase-like"/>
    <property type="match status" value="1"/>
</dbReference>
<organism evidence="2 3">
    <name type="scientific">Telmatocola sphagniphila</name>
    <dbReference type="NCBI Taxonomy" id="1123043"/>
    <lineage>
        <taxon>Bacteria</taxon>
        <taxon>Pseudomonadati</taxon>
        <taxon>Planctomycetota</taxon>
        <taxon>Planctomycetia</taxon>
        <taxon>Gemmatales</taxon>
        <taxon>Gemmataceae</taxon>
    </lineage>
</organism>